<gene>
    <name evidence="2" type="ORF">XAT740_LOCUS675</name>
</gene>
<evidence type="ECO:0000256" key="1">
    <source>
        <dbReference type="SAM" id="MobiDB-lite"/>
    </source>
</evidence>
<organism evidence="2 3">
    <name type="scientific">Adineta ricciae</name>
    <name type="common">Rotifer</name>
    <dbReference type="NCBI Taxonomy" id="249248"/>
    <lineage>
        <taxon>Eukaryota</taxon>
        <taxon>Metazoa</taxon>
        <taxon>Spiralia</taxon>
        <taxon>Gnathifera</taxon>
        <taxon>Rotifera</taxon>
        <taxon>Eurotatoria</taxon>
        <taxon>Bdelloidea</taxon>
        <taxon>Adinetida</taxon>
        <taxon>Adinetidae</taxon>
        <taxon>Adineta</taxon>
    </lineage>
</organism>
<comment type="caution">
    <text evidence="2">The sequence shown here is derived from an EMBL/GenBank/DDBJ whole genome shotgun (WGS) entry which is preliminary data.</text>
</comment>
<dbReference type="SUPFAM" id="SSF100950">
    <property type="entry name" value="NagB/RpiA/CoA transferase-like"/>
    <property type="match status" value="1"/>
</dbReference>
<keyword evidence="3" id="KW-1185">Reference proteome</keyword>
<reference evidence="2" key="1">
    <citation type="submission" date="2021-02" db="EMBL/GenBank/DDBJ databases">
        <authorList>
            <person name="Nowell W R."/>
        </authorList>
    </citation>
    <scope>NUCLEOTIDE SEQUENCE</scope>
</reference>
<dbReference type="InterPro" id="IPR002698">
    <property type="entry name" value="FTHF_cligase"/>
</dbReference>
<dbReference type="Gene3D" id="3.40.50.10420">
    <property type="entry name" value="NagB/RpiA/CoA transferase-like"/>
    <property type="match status" value="1"/>
</dbReference>
<dbReference type="Proteomes" id="UP000663828">
    <property type="component" value="Unassembled WGS sequence"/>
</dbReference>
<accession>A0A813PIX4</accession>
<dbReference type="Pfam" id="PF01812">
    <property type="entry name" value="5-FTHF_cyc-lig"/>
    <property type="match status" value="1"/>
</dbReference>
<name>A0A813PIX4_ADIRI</name>
<feature type="region of interest" description="Disordered" evidence="1">
    <location>
        <begin position="157"/>
        <end position="181"/>
    </location>
</feature>
<evidence type="ECO:0008006" key="4">
    <source>
        <dbReference type="Google" id="ProtNLM"/>
    </source>
</evidence>
<dbReference type="InterPro" id="IPR024185">
    <property type="entry name" value="FTHF_cligase-like_sf"/>
</dbReference>
<protein>
    <recommendedName>
        <fullName evidence="4">5-formyltetrahydrofolate cyclo-ligase</fullName>
    </recommendedName>
</protein>
<dbReference type="GO" id="GO:0005737">
    <property type="term" value="C:cytoplasm"/>
    <property type="evidence" value="ECO:0007669"/>
    <property type="project" value="TreeGrafter"/>
</dbReference>
<sequence length="488" mass="55471">MLLYYNFTRKRDRYFLSPFEVEISKHGSQRTVCEIIRSSDFLCGLLGIDRPMMLKQITTNNSPSIVSTGSITNDASLSSSDSQEQTSRRALSCSTAAGINNSTDPLLSMIEEKLDFKHKCMFYSTGPTSDLCVCALNVGHNPSVLCNAIGYSSLQIDEDSQTDKPASADDEKKKSRNVKARHQHRQYVHQWMCIRDIIDGLITCNHILKSRNIHEILIKMDLWLKERNEPKSDKPSLTNIQQIKGKARQLVWDLMEIKNEVRFPRPSHGRIPNFRYCELAAENVTSLECFHRARVIKINPSLAQEPLRYLALTYNKVLLTPTPALESVLFYKLDPKFLRRNQLEWAATKTGAAELGTALQLTALKQIHVDIIIVASVAVNPITGARIGKGKGYADLEYGIMSQMGCVNKKTVVITTCHESQLINDLPNEIMEEHDLPVDIIVTPKRYIYTKRLFQRPERVYWNKIDSDMLTSIPVLQELKQLEGQETK</sequence>
<dbReference type="EMBL" id="CAJNOR010000019">
    <property type="protein sequence ID" value="CAF0755934.1"/>
    <property type="molecule type" value="Genomic_DNA"/>
</dbReference>
<dbReference type="AlphaFoldDB" id="A0A813PIX4"/>
<evidence type="ECO:0000313" key="3">
    <source>
        <dbReference type="Proteomes" id="UP000663828"/>
    </source>
</evidence>
<dbReference type="InterPro" id="IPR037171">
    <property type="entry name" value="NagB/RpiA_transferase-like"/>
</dbReference>
<dbReference type="PANTHER" id="PTHR13017">
    <property type="entry name" value="5-FORMYLTETRAHYDROFOLATE CYCLO-LIGASE-RELATED"/>
    <property type="match status" value="1"/>
</dbReference>
<dbReference type="PANTHER" id="PTHR13017:SF0">
    <property type="entry name" value="METHENYLTETRAHYDROFOLATE SYNTHASE DOMAIN-CONTAINING PROTEIN"/>
    <property type="match status" value="1"/>
</dbReference>
<proteinExistence type="predicted"/>
<evidence type="ECO:0000313" key="2">
    <source>
        <dbReference type="EMBL" id="CAF0755934.1"/>
    </source>
</evidence>